<evidence type="ECO:0000313" key="2">
    <source>
        <dbReference type="Proteomes" id="UP000324222"/>
    </source>
</evidence>
<sequence>MAWNVFLVQSGMVSQTGGKNVHPHICRPKDACCHRHLHLAGRTAPTDLLVCGPPRCSAGDLLEQGNMPQKPWSWKGGKWEKVGPCGKGWRRKGNATKGGEN</sequence>
<dbReference type="Proteomes" id="UP000324222">
    <property type="component" value="Unassembled WGS sequence"/>
</dbReference>
<gene>
    <name evidence="1" type="ORF">E2C01_093818</name>
</gene>
<protein>
    <submittedName>
        <fullName evidence="1">Uncharacterized protein</fullName>
    </submittedName>
</protein>
<name>A0A5B7JZ60_PORTR</name>
<reference evidence="1 2" key="1">
    <citation type="submission" date="2019-05" db="EMBL/GenBank/DDBJ databases">
        <title>Another draft genome of Portunus trituberculatus and its Hox gene families provides insights of decapod evolution.</title>
        <authorList>
            <person name="Jeong J.-H."/>
            <person name="Song I."/>
            <person name="Kim S."/>
            <person name="Choi T."/>
            <person name="Kim D."/>
            <person name="Ryu S."/>
            <person name="Kim W."/>
        </authorList>
    </citation>
    <scope>NUCLEOTIDE SEQUENCE [LARGE SCALE GENOMIC DNA]</scope>
    <source>
        <tissue evidence="1">Muscle</tissue>
    </source>
</reference>
<proteinExistence type="predicted"/>
<dbReference type="EMBL" id="VSRR010114130">
    <property type="protein sequence ID" value="MPC98447.1"/>
    <property type="molecule type" value="Genomic_DNA"/>
</dbReference>
<accession>A0A5B7JZ60</accession>
<organism evidence="1 2">
    <name type="scientific">Portunus trituberculatus</name>
    <name type="common">Swimming crab</name>
    <name type="synonym">Neptunus trituberculatus</name>
    <dbReference type="NCBI Taxonomy" id="210409"/>
    <lineage>
        <taxon>Eukaryota</taxon>
        <taxon>Metazoa</taxon>
        <taxon>Ecdysozoa</taxon>
        <taxon>Arthropoda</taxon>
        <taxon>Crustacea</taxon>
        <taxon>Multicrustacea</taxon>
        <taxon>Malacostraca</taxon>
        <taxon>Eumalacostraca</taxon>
        <taxon>Eucarida</taxon>
        <taxon>Decapoda</taxon>
        <taxon>Pleocyemata</taxon>
        <taxon>Brachyura</taxon>
        <taxon>Eubrachyura</taxon>
        <taxon>Portunoidea</taxon>
        <taxon>Portunidae</taxon>
        <taxon>Portuninae</taxon>
        <taxon>Portunus</taxon>
    </lineage>
</organism>
<evidence type="ECO:0000313" key="1">
    <source>
        <dbReference type="EMBL" id="MPC98447.1"/>
    </source>
</evidence>
<comment type="caution">
    <text evidence="1">The sequence shown here is derived from an EMBL/GenBank/DDBJ whole genome shotgun (WGS) entry which is preliminary data.</text>
</comment>
<dbReference type="AlphaFoldDB" id="A0A5B7JZ60"/>
<keyword evidence="2" id="KW-1185">Reference proteome</keyword>